<dbReference type="GO" id="GO:0005886">
    <property type="term" value="C:plasma membrane"/>
    <property type="evidence" value="ECO:0007669"/>
    <property type="project" value="UniProtKB-SubCell"/>
</dbReference>
<dbReference type="InterPro" id="IPR002554">
    <property type="entry name" value="PP2A_B56"/>
</dbReference>
<evidence type="ECO:0000256" key="6">
    <source>
        <dbReference type="ARBA" id="ARBA00022989"/>
    </source>
</evidence>
<sequence>MESNYAEYVALGGEGSAPKLDKFQKVSIVPLIFLIFYEVSGGPFGVEDTVRAAGPFLALLGFLIFPFIWSVPEALITAEMGTMFPENGGYVVWVSSALGPYWGFQLGWMKWLSGVIDNALYPVLFLDYLKSAIPLFGGGFPRVIAVLVLVLALTYMNYRGLTIVGWAAILLGIFSLLPFMVMGIIAIPRIKPTRWIMVDLNKVNWGLYLNTLFWNLNYWDSISTLAGEVDNPGKTIPRALFYAVILVVLGYFFPLLIGTGAMPVNRELWSDGYLSEVAKVIGGVWLRCWVQAASALSNMGMFVAEMSSDSFQLLGMAERGMVPEFFAKRSRYGTPLAAILFSASGVVLLSWLSFQEIVAAENFLYCFGMLMEFVAFVTLRRKFPSAERPYKVPLGKKGAILLCVLPSLLIFVVLALASFRVIIISFSAVIIGLVLRPCFKYMEQKRWLTFSQERHKQLGCVGLALEVERMDPIQDLVFVFFSPNTTLPCAQGKENDSNKIFLFPQIEEEEEEELDRQKMSPSTSTSSPKKNSKTLHDLFEQESPHFNIPASSPSSGNEELISTISYCTFVFTFTDPSESPAQRDLKRLQLTRLVSILKSSKKAVHEKVLGPLVTMISANLFRPLPPPSNPGSISDLPEEEDPISIFSPLWSHLQIVYEILLKLVNSTEQKILREYIDHCFLRNLLALFQSEDPRERESLKNVYHKIYSKFISDRSSMRKSMTEVLLNYVFETEKHPGIADLLEIWGTIINGFTVPLKEEHKLFLMRVLIPLHKTKGMQVYHRQLAYCVSQFVQKEPMLGGVVVRGILRYWPVTNTQKEILLIGELEDLVENLDPDQYRKLALPLCTQITKCINSWNSQVAERALYVWNNEQFVKMALIGTVDVFTVIVEGMEKNLKWHWSKSVRQLTESVKVMLEEMEPDMYSKGLMDMEAKESTAHLEDINRKKKWETIKLEADKNQFLNPHRCYIRVSY</sequence>
<feature type="transmembrane region" description="Helical" evidence="10">
    <location>
        <begin position="140"/>
        <end position="158"/>
    </location>
</feature>
<dbReference type="Gene3D" id="1.20.1740.10">
    <property type="entry name" value="Amino acid/polyamine transporter I"/>
    <property type="match status" value="1"/>
</dbReference>
<dbReference type="GO" id="GO:0015203">
    <property type="term" value="F:polyamine transmembrane transporter activity"/>
    <property type="evidence" value="ECO:0007669"/>
    <property type="project" value="UniProtKB-ARBA"/>
</dbReference>
<keyword evidence="5" id="KW-0769">Symport</keyword>
<evidence type="ECO:0000256" key="9">
    <source>
        <dbReference type="SAM" id="MobiDB-lite"/>
    </source>
</evidence>
<keyword evidence="6 10" id="KW-1133">Transmembrane helix</keyword>
<keyword evidence="7 10" id="KW-0472">Membrane</keyword>
<dbReference type="FunFam" id="1.20.1740.10:FF:000041">
    <property type="entry name" value="Amino acid permease, putative"/>
    <property type="match status" value="1"/>
</dbReference>
<dbReference type="FunFam" id="1.25.10.10:FF:000548">
    <property type="entry name" value="Serine/threonine protein phosphatase 2A regulatory subunit"/>
    <property type="match status" value="1"/>
</dbReference>
<evidence type="ECO:0000256" key="7">
    <source>
        <dbReference type="ARBA" id="ARBA00023136"/>
    </source>
</evidence>
<evidence type="ECO:0000256" key="2">
    <source>
        <dbReference type="ARBA" id="ARBA00022448"/>
    </source>
</evidence>
<evidence type="ECO:0000256" key="3">
    <source>
        <dbReference type="ARBA" id="ARBA00022475"/>
    </source>
</evidence>
<evidence type="ECO:0000313" key="11">
    <source>
        <dbReference type="EMBL" id="RDX94327.1"/>
    </source>
</evidence>
<dbReference type="InterPro" id="IPR011989">
    <property type="entry name" value="ARM-like"/>
</dbReference>
<dbReference type="InterPro" id="IPR002293">
    <property type="entry name" value="AA/rel_permease1"/>
</dbReference>
<organism evidence="11 12">
    <name type="scientific">Mucuna pruriens</name>
    <name type="common">Velvet bean</name>
    <name type="synonym">Dolichos pruriens</name>
    <dbReference type="NCBI Taxonomy" id="157652"/>
    <lineage>
        <taxon>Eukaryota</taxon>
        <taxon>Viridiplantae</taxon>
        <taxon>Streptophyta</taxon>
        <taxon>Embryophyta</taxon>
        <taxon>Tracheophyta</taxon>
        <taxon>Spermatophyta</taxon>
        <taxon>Magnoliopsida</taxon>
        <taxon>eudicotyledons</taxon>
        <taxon>Gunneridae</taxon>
        <taxon>Pentapetalae</taxon>
        <taxon>rosids</taxon>
        <taxon>fabids</taxon>
        <taxon>Fabales</taxon>
        <taxon>Fabaceae</taxon>
        <taxon>Papilionoideae</taxon>
        <taxon>50 kb inversion clade</taxon>
        <taxon>NPAAA clade</taxon>
        <taxon>indigoferoid/millettioid clade</taxon>
        <taxon>Phaseoleae</taxon>
        <taxon>Mucuna</taxon>
    </lineage>
</organism>
<dbReference type="STRING" id="157652.A0A371GUU6"/>
<feature type="transmembrane region" description="Helical" evidence="10">
    <location>
        <begin position="240"/>
        <end position="264"/>
    </location>
</feature>
<protein>
    <submittedName>
        <fullName evidence="11">Polyamine transporter</fullName>
    </submittedName>
</protein>
<feature type="transmembrane region" description="Helical" evidence="10">
    <location>
        <begin position="336"/>
        <end position="354"/>
    </location>
</feature>
<dbReference type="GO" id="GO:0019888">
    <property type="term" value="F:protein phosphatase regulator activity"/>
    <property type="evidence" value="ECO:0007669"/>
    <property type="project" value="InterPro"/>
</dbReference>
<dbReference type="SUPFAM" id="SSF48371">
    <property type="entry name" value="ARM repeat"/>
    <property type="match status" value="1"/>
</dbReference>
<dbReference type="PANTHER" id="PTHR45826:SF4">
    <property type="entry name" value="NEUTRAL AMINO ACID TRANSPORTER"/>
    <property type="match status" value="1"/>
</dbReference>
<keyword evidence="2" id="KW-0813">Transport</keyword>
<dbReference type="Pfam" id="PF13520">
    <property type="entry name" value="AA_permease_2"/>
    <property type="match status" value="1"/>
</dbReference>
<dbReference type="InterPro" id="IPR044566">
    <property type="entry name" value="RMV1-like"/>
</dbReference>
<evidence type="ECO:0000313" key="12">
    <source>
        <dbReference type="Proteomes" id="UP000257109"/>
    </source>
</evidence>
<feature type="transmembrane region" description="Helical" evidence="10">
    <location>
        <begin position="52"/>
        <end position="71"/>
    </location>
</feature>
<feature type="transmembrane region" description="Helical" evidence="10">
    <location>
        <begin position="83"/>
        <end position="102"/>
    </location>
</feature>
<feature type="non-terminal residue" evidence="11">
    <location>
        <position position="1"/>
    </location>
</feature>
<proteinExistence type="inferred from homology"/>
<dbReference type="AlphaFoldDB" id="A0A371GUU6"/>
<dbReference type="Proteomes" id="UP000257109">
    <property type="component" value="Unassembled WGS sequence"/>
</dbReference>
<feature type="transmembrane region" description="Helical" evidence="10">
    <location>
        <begin position="164"/>
        <end position="187"/>
    </location>
</feature>
<evidence type="ECO:0000256" key="1">
    <source>
        <dbReference type="ARBA" id="ARBA00004651"/>
    </source>
</evidence>
<evidence type="ECO:0000256" key="5">
    <source>
        <dbReference type="ARBA" id="ARBA00022847"/>
    </source>
</evidence>
<dbReference type="GO" id="GO:0000159">
    <property type="term" value="C:protein phosphatase type 2A complex"/>
    <property type="evidence" value="ECO:0007669"/>
    <property type="project" value="InterPro"/>
</dbReference>
<evidence type="ECO:0000256" key="10">
    <source>
        <dbReference type="SAM" id="Phobius"/>
    </source>
</evidence>
<keyword evidence="4 10" id="KW-0812">Transmembrane</keyword>
<dbReference type="Gene3D" id="1.25.10.10">
    <property type="entry name" value="Leucine-rich Repeat Variant"/>
    <property type="match status" value="1"/>
</dbReference>
<dbReference type="OrthoDB" id="768580at2759"/>
<keyword evidence="12" id="KW-1185">Reference proteome</keyword>
<feature type="transmembrane region" description="Helical" evidence="10">
    <location>
        <begin position="399"/>
        <end position="416"/>
    </location>
</feature>
<reference evidence="11" key="1">
    <citation type="submission" date="2018-05" db="EMBL/GenBank/DDBJ databases">
        <title>Draft genome of Mucuna pruriens seed.</title>
        <authorList>
            <person name="Nnadi N.E."/>
            <person name="Vos R."/>
            <person name="Hasami M.H."/>
            <person name="Devisetty U.K."/>
            <person name="Aguiy J.C."/>
        </authorList>
    </citation>
    <scope>NUCLEOTIDE SEQUENCE [LARGE SCALE GENOMIC DNA]</scope>
    <source>
        <strain evidence="11">JCA_2017</strain>
    </source>
</reference>
<dbReference type="EMBL" id="QJKJ01004394">
    <property type="protein sequence ID" value="RDX94327.1"/>
    <property type="molecule type" value="Genomic_DNA"/>
</dbReference>
<feature type="region of interest" description="Disordered" evidence="9">
    <location>
        <begin position="511"/>
        <end position="533"/>
    </location>
</feature>
<dbReference type="GO" id="GO:0007165">
    <property type="term" value="P:signal transduction"/>
    <property type="evidence" value="ECO:0007669"/>
    <property type="project" value="InterPro"/>
</dbReference>
<evidence type="ECO:0000256" key="4">
    <source>
        <dbReference type="ARBA" id="ARBA00022692"/>
    </source>
</evidence>
<dbReference type="InterPro" id="IPR016024">
    <property type="entry name" value="ARM-type_fold"/>
</dbReference>
<feature type="transmembrane region" description="Helical" evidence="10">
    <location>
        <begin position="360"/>
        <end position="379"/>
    </location>
</feature>
<evidence type="ECO:0000256" key="8">
    <source>
        <dbReference type="ARBA" id="ARBA00024041"/>
    </source>
</evidence>
<comment type="caution">
    <text evidence="11">The sequence shown here is derived from an EMBL/GenBank/DDBJ whole genome shotgun (WGS) entry which is preliminary data.</text>
</comment>
<accession>A0A371GUU6</accession>
<keyword evidence="3" id="KW-1003">Cell membrane</keyword>
<name>A0A371GUU6_MUCPR</name>
<gene>
    <name evidence="11" type="ORF">CR513_23295</name>
</gene>
<comment type="subcellular location">
    <subcellularLocation>
        <location evidence="1">Cell membrane</location>
        <topology evidence="1">Multi-pass membrane protein</topology>
    </subcellularLocation>
</comment>
<dbReference type="Pfam" id="PF01603">
    <property type="entry name" value="B56"/>
    <property type="match status" value="1"/>
</dbReference>
<feature type="compositionally biased region" description="Low complexity" evidence="9">
    <location>
        <begin position="520"/>
        <end position="529"/>
    </location>
</feature>
<dbReference type="GO" id="GO:0015293">
    <property type="term" value="F:symporter activity"/>
    <property type="evidence" value="ECO:0007669"/>
    <property type="project" value="UniProtKB-KW"/>
</dbReference>
<comment type="similarity">
    <text evidence="8">Belongs to the amino acid-polyamine-organocation (APC) superfamily. Polyamine:cation symporter (PHS) (TC 2.A.3.12) family.</text>
</comment>
<dbReference type="PANTHER" id="PTHR45826">
    <property type="entry name" value="POLYAMINE TRANSPORTER PUT1"/>
    <property type="match status" value="1"/>
</dbReference>
<feature type="transmembrane region" description="Helical" evidence="10">
    <location>
        <begin position="26"/>
        <end position="46"/>
    </location>
</feature>